<keyword evidence="1" id="KW-0812">Transmembrane</keyword>
<evidence type="ECO:0000313" key="3">
    <source>
        <dbReference type="Proteomes" id="UP001309299"/>
    </source>
</evidence>
<evidence type="ECO:0000313" key="2">
    <source>
        <dbReference type="EMBL" id="MEH1547393.1"/>
    </source>
</evidence>
<proteinExistence type="predicted"/>
<organism evidence="2 3">
    <name type="scientific">Cutibacterium avidum</name>
    <dbReference type="NCBI Taxonomy" id="33010"/>
    <lineage>
        <taxon>Bacteria</taxon>
        <taxon>Bacillati</taxon>
        <taxon>Actinomycetota</taxon>
        <taxon>Actinomycetes</taxon>
        <taxon>Propionibacteriales</taxon>
        <taxon>Propionibacteriaceae</taxon>
        <taxon>Cutibacterium</taxon>
    </lineage>
</organism>
<comment type="caution">
    <text evidence="2">The sequence shown here is derived from an EMBL/GenBank/DDBJ whole genome shotgun (WGS) entry which is preliminary data.</text>
</comment>
<dbReference type="AlphaFoldDB" id="A0AB35XNM0"/>
<dbReference type="PANTHER" id="PTHR40266:SF2">
    <property type="entry name" value="TOXIN HIGB-1"/>
    <property type="match status" value="1"/>
</dbReference>
<dbReference type="PANTHER" id="PTHR40266">
    <property type="entry name" value="TOXIN HIGB-1"/>
    <property type="match status" value="1"/>
</dbReference>
<dbReference type="RefSeq" id="WP_279186881.1">
    <property type="nucleotide sequence ID" value="NZ_JBAKUA010000017.1"/>
</dbReference>
<keyword evidence="1" id="KW-1133">Transmembrane helix</keyword>
<reference evidence="2" key="1">
    <citation type="submission" date="2024-02" db="EMBL/GenBank/DDBJ databases">
        <title>Bacterial skin colonization with Propionibacterium avidum as a risk factor for Periprosthetic Joint Infections - a single-center prospective study.</title>
        <authorList>
            <person name="Achermann Y."/>
        </authorList>
    </citation>
    <scope>NUCLEOTIDE SEQUENCE</scope>
    <source>
        <strain evidence="2">PAVI-2017310195</strain>
    </source>
</reference>
<dbReference type="SUPFAM" id="SSF143011">
    <property type="entry name" value="RelE-like"/>
    <property type="match status" value="1"/>
</dbReference>
<keyword evidence="1" id="KW-0472">Membrane</keyword>
<accession>A0AB35XNM0</accession>
<dbReference type="Proteomes" id="UP001309299">
    <property type="component" value="Unassembled WGS sequence"/>
</dbReference>
<dbReference type="Pfam" id="PF05015">
    <property type="entry name" value="HigB-like_toxin"/>
    <property type="match status" value="1"/>
</dbReference>
<gene>
    <name evidence="2" type="ORF">V7F78_10330</name>
</gene>
<name>A0AB35XNM0_9ACTN</name>
<dbReference type="Gene3D" id="3.30.2310.20">
    <property type="entry name" value="RelE-like"/>
    <property type="match status" value="1"/>
</dbReference>
<feature type="transmembrane region" description="Helical" evidence="1">
    <location>
        <begin position="54"/>
        <end position="72"/>
    </location>
</feature>
<feature type="transmembrane region" description="Helical" evidence="1">
    <location>
        <begin position="20"/>
        <end position="42"/>
    </location>
</feature>
<dbReference type="EMBL" id="JBAKUA010000017">
    <property type="protein sequence ID" value="MEH1547393.1"/>
    <property type="molecule type" value="Genomic_DNA"/>
</dbReference>
<dbReference type="InterPro" id="IPR035093">
    <property type="entry name" value="RelE/ParE_toxin_dom_sf"/>
</dbReference>
<dbReference type="InterPro" id="IPR007711">
    <property type="entry name" value="HigB-1"/>
</dbReference>
<protein>
    <submittedName>
        <fullName evidence="2">Type II toxin-antitoxin system RelE/ParE family toxin</fullName>
    </submittedName>
</protein>
<sequence>MSGDPSGSPRAVDWTPSKAQWAWINLVGVALTVLGFVGHFAAWALSRSSSGGRFGLTDVVMFIVVTVVLIVAHELGHGLALRKLRQVGSAEMLEDLRVPPGNRLEALKGDRAGQHSIRINDQ</sequence>
<evidence type="ECO:0000256" key="1">
    <source>
        <dbReference type="SAM" id="Phobius"/>
    </source>
</evidence>